<dbReference type="EMBL" id="BSNL01000001">
    <property type="protein sequence ID" value="GLQ27705.1"/>
    <property type="molecule type" value="Genomic_DNA"/>
</dbReference>
<evidence type="ECO:0000313" key="2">
    <source>
        <dbReference type="EMBL" id="GLQ27705.1"/>
    </source>
</evidence>
<keyword evidence="3" id="KW-1185">Reference proteome</keyword>
<sequence>MDRLTADGISWTPSRRVFLRRVAFSAALTFLGLVAVAMAFSVYFALPRTAIILGAGTLTLVFVIEDLMRWRSLRGDLWQISDGQLIYDGPDGRAHIPLSEIVSAKVQFGTRVLIKLTSGQRMLMRYLPYAKATAEQIEAARGPRRP</sequence>
<evidence type="ECO:0000313" key="3">
    <source>
        <dbReference type="Proteomes" id="UP001161388"/>
    </source>
</evidence>
<name>A0ABQ5VKS9_9RHOB</name>
<dbReference type="InterPro" id="IPR006311">
    <property type="entry name" value="TAT_signal"/>
</dbReference>
<keyword evidence="1" id="KW-0472">Membrane</keyword>
<gene>
    <name evidence="2" type="ORF">GCM10007927_25080</name>
</gene>
<comment type="caution">
    <text evidence="2">The sequence shown here is derived from an EMBL/GenBank/DDBJ whole genome shotgun (WGS) entry which is preliminary data.</text>
</comment>
<dbReference type="PROSITE" id="PS51318">
    <property type="entry name" value="TAT"/>
    <property type="match status" value="1"/>
</dbReference>
<proteinExistence type="predicted"/>
<feature type="transmembrane region" description="Helical" evidence="1">
    <location>
        <begin position="50"/>
        <end position="68"/>
    </location>
</feature>
<dbReference type="Proteomes" id="UP001161388">
    <property type="component" value="Unassembled WGS sequence"/>
</dbReference>
<keyword evidence="1" id="KW-1133">Transmembrane helix</keyword>
<evidence type="ECO:0008006" key="4">
    <source>
        <dbReference type="Google" id="ProtNLM"/>
    </source>
</evidence>
<reference evidence="2" key="2">
    <citation type="submission" date="2023-01" db="EMBL/GenBank/DDBJ databases">
        <title>Draft genome sequence of Sulfitobacter pacificus strain NBRC 109915.</title>
        <authorList>
            <person name="Sun Q."/>
            <person name="Mori K."/>
        </authorList>
    </citation>
    <scope>NUCLEOTIDE SEQUENCE</scope>
    <source>
        <strain evidence="2">NBRC 109915</strain>
    </source>
</reference>
<feature type="transmembrane region" description="Helical" evidence="1">
    <location>
        <begin position="21"/>
        <end position="44"/>
    </location>
</feature>
<evidence type="ECO:0000256" key="1">
    <source>
        <dbReference type="SAM" id="Phobius"/>
    </source>
</evidence>
<accession>A0ABQ5VKS9</accession>
<dbReference type="RefSeq" id="WP_284373915.1">
    <property type="nucleotide sequence ID" value="NZ_BAABWP010000001.1"/>
</dbReference>
<reference evidence="2" key="1">
    <citation type="journal article" date="2014" name="Int. J. Syst. Evol. Microbiol.">
        <title>Complete genome of a new Firmicutes species belonging to the dominant human colonic microbiota ('Ruminococcus bicirculans') reveals two chromosomes and a selective capacity to utilize plant glucans.</title>
        <authorList>
            <consortium name="NISC Comparative Sequencing Program"/>
            <person name="Wegmann U."/>
            <person name="Louis P."/>
            <person name="Goesmann A."/>
            <person name="Henrissat B."/>
            <person name="Duncan S.H."/>
            <person name="Flint H.J."/>
        </authorList>
    </citation>
    <scope>NUCLEOTIDE SEQUENCE</scope>
    <source>
        <strain evidence="2">NBRC 109915</strain>
    </source>
</reference>
<organism evidence="2 3">
    <name type="scientific">Sulfitobacter pacificus</name>
    <dbReference type="NCBI Taxonomy" id="1499314"/>
    <lineage>
        <taxon>Bacteria</taxon>
        <taxon>Pseudomonadati</taxon>
        <taxon>Pseudomonadota</taxon>
        <taxon>Alphaproteobacteria</taxon>
        <taxon>Rhodobacterales</taxon>
        <taxon>Roseobacteraceae</taxon>
        <taxon>Sulfitobacter</taxon>
    </lineage>
</organism>
<keyword evidence="1" id="KW-0812">Transmembrane</keyword>
<protein>
    <recommendedName>
        <fullName evidence="4">PH domain-containing protein</fullName>
    </recommendedName>
</protein>